<reference evidence="6 7" key="1">
    <citation type="submission" date="2016-10" db="EMBL/GenBank/DDBJ databases">
        <authorList>
            <person name="de Groot N.N."/>
        </authorList>
    </citation>
    <scope>NUCLEOTIDE SEQUENCE [LARGE SCALE GENOMIC DNA]</scope>
    <source>
        <strain evidence="6 7">DSM 22012</strain>
    </source>
</reference>
<dbReference type="SUPFAM" id="SSF46689">
    <property type="entry name" value="Homeodomain-like"/>
    <property type="match status" value="1"/>
</dbReference>
<dbReference type="PANTHER" id="PTHR32071:SF122">
    <property type="entry name" value="SIGMA FACTOR"/>
    <property type="match status" value="1"/>
</dbReference>
<dbReference type="Gene3D" id="3.30.450.20">
    <property type="entry name" value="PAS domain"/>
    <property type="match status" value="1"/>
</dbReference>
<evidence type="ECO:0000256" key="3">
    <source>
        <dbReference type="ARBA" id="ARBA00023015"/>
    </source>
</evidence>
<dbReference type="PANTHER" id="PTHR32071">
    <property type="entry name" value="TRANSCRIPTIONAL REGULATORY PROTEIN"/>
    <property type="match status" value="1"/>
</dbReference>
<name>A0A1H5U475_9GAMM</name>
<dbReference type="InterPro" id="IPR027417">
    <property type="entry name" value="P-loop_NTPase"/>
</dbReference>
<dbReference type="CDD" id="cd00009">
    <property type="entry name" value="AAA"/>
    <property type="match status" value="1"/>
</dbReference>
<proteinExistence type="predicted"/>
<dbReference type="Gene3D" id="3.40.50.300">
    <property type="entry name" value="P-loop containing nucleotide triphosphate hydrolases"/>
    <property type="match status" value="1"/>
</dbReference>
<evidence type="ECO:0000313" key="7">
    <source>
        <dbReference type="Proteomes" id="UP000236745"/>
    </source>
</evidence>
<dbReference type="PROSITE" id="PS00675">
    <property type="entry name" value="SIGMA54_INTERACT_1"/>
    <property type="match status" value="1"/>
</dbReference>
<keyword evidence="3" id="KW-0805">Transcription regulation</keyword>
<dbReference type="GO" id="GO:0005524">
    <property type="term" value="F:ATP binding"/>
    <property type="evidence" value="ECO:0007669"/>
    <property type="project" value="UniProtKB-KW"/>
</dbReference>
<dbReference type="EMBL" id="FNVQ01000001">
    <property type="protein sequence ID" value="SEF69087.1"/>
    <property type="molecule type" value="Genomic_DNA"/>
</dbReference>
<dbReference type="Pfam" id="PF08448">
    <property type="entry name" value="PAS_4"/>
    <property type="match status" value="1"/>
</dbReference>
<dbReference type="SUPFAM" id="SSF52540">
    <property type="entry name" value="P-loop containing nucleoside triphosphate hydrolases"/>
    <property type="match status" value="1"/>
</dbReference>
<dbReference type="InterPro" id="IPR058031">
    <property type="entry name" value="AAA_lid_NorR"/>
</dbReference>
<keyword evidence="7" id="KW-1185">Reference proteome</keyword>
<dbReference type="FunFam" id="3.40.50.300:FF:000006">
    <property type="entry name" value="DNA-binding transcriptional regulator NtrC"/>
    <property type="match status" value="1"/>
</dbReference>
<dbReference type="GO" id="GO:0043565">
    <property type="term" value="F:sequence-specific DNA binding"/>
    <property type="evidence" value="ECO:0007669"/>
    <property type="project" value="InterPro"/>
</dbReference>
<evidence type="ECO:0000259" key="5">
    <source>
        <dbReference type="PROSITE" id="PS50045"/>
    </source>
</evidence>
<dbReference type="RefSeq" id="WP_104001259.1">
    <property type="nucleotide sequence ID" value="NZ_FNVQ01000001.1"/>
</dbReference>
<dbReference type="Gene3D" id="1.10.10.60">
    <property type="entry name" value="Homeodomain-like"/>
    <property type="match status" value="1"/>
</dbReference>
<gene>
    <name evidence="6" type="ORF">SAMN05444390_101240</name>
</gene>
<sequence length="451" mass="49695">MQAELHLITKEMTEILEGIAEPATLIGLDYRILATNAAYREIYGDDRPVQDRHCYEVSHGYQVPCDQAGESCPLKLCSKSGKRQRMLHLHTTPAGEEHVDVEMQPVHSASGQLVCFLEIMHRVKEAKARPGEQEGMVGRSESFIRMLEMVHRAAPSDISVLLLGESGTGKELVAKALHDSSLRAGKSFVTVECSGLSESLFESELFGHERGAFTGAVSRKRGLVEAARGGTLFLDEIGEIPLPQQVKLLRLIETGVYRAVGSVEPQHADVRLVCATHRDLKAMVERGEFRRDLYYRIAPFPIPLPSLKQRIDDLPLLIEVLLRRLPQGEGVSISRAALKVLMRYDFPGNIRELRNILERGILLADDGVIGVDQLPPELLVNGPLIAGEAQSAAQASGLTNGSVIPLDALEDNYLRQVAARFPGENRDLAALLGISERTLYRKLRRLKIGAG</sequence>
<evidence type="ECO:0000256" key="2">
    <source>
        <dbReference type="ARBA" id="ARBA00022840"/>
    </source>
</evidence>
<accession>A0A1H5U475</accession>
<protein>
    <submittedName>
        <fullName evidence="6">Sigma54 specific transcriptional regulator, Fis family</fullName>
    </submittedName>
</protein>
<dbReference type="InterPro" id="IPR003593">
    <property type="entry name" value="AAA+_ATPase"/>
</dbReference>
<keyword evidence="2" id="KW-0067">ATP-binding</keyword>
<dbReference type="PROSITE" id="PS00688">
    <property type="entry name" value="SIGMA54_INTERACT_3"/>
    <property type="match status" value="1"/>
</dbReference>
<dbReference type="InterPro" id="IPR002197">
    <property type="entry name" value="HTH_Fis"/>
</dbReference>
<dbReference type="Pfam" id="PF25601">
    <property type="entry name" value="AAA_lid_14"/>
    <property type="match status" value="1"/>
</dbReference>
<keyword evidence="1" id="KW-0547">Nucleotide-binding</keyword>
<dbReference type="InterPro" id="IPR009057">
    <property type="entry name" value="Homeodomain-like_sf"/>
</dbReference>
<dbReference type="SUPFAM" id="SSF55785">
    <property type="entry name" value="PYP-like sensor domain (PAS domain)"/>
    <property type="match status" value="1"/>
</dbReference>
<dbReference type="InterPro" id="IPR035965">
    <property type="entry name" value="PAS-like_dom_sf"/>
</dbReference>
<dbReference type="Pfam" id="PF00158">
    <property type="entry name" value="Sigma54_activat"/>
    <property type="match status" value="1"/>
</dbReference>
<dbReference type="AlphaFoldDB" id="A0A1H5U475"/>
<evidence type="ECO:0000256" key="1">
    <source>
        <dbReference type="ARBA" id="ARBA00022741"/>
    </source>
</evidence>
<evidence type="ECO:0000256" key="4">
    <source>
        <dbReference type="ARBA" id="ARBA00023163"/>
    </source>
</evidence>
<dbReference type="InterPro" id="IPR025944">
    <property type="entry name" value="Sigma_54_int_dom_CS"/>
</dbReference>
<dbReference type="InterPro" id="IPR025662">
    <property type="entry name" value="Sigma_54_int_dom_ATP-bd_1"/>
</dbReference>
<dbReference type="OrthoDB" id="9804019at2"/>
<feature type="domain" description="Sigma-54 factor interaction" evidence="5">
    <location>
        <begin position="136"/>
        <end position="362"/>
    </location>
</feature>
<evidence type="ECO:0000313" key="6">
    <source>
        <dbReference type="EMBL" id="SEF69087.1"/>
    </source>
</evidence>
<dbReference type="Proteomes" id="UP000236745">
    <property type="component" value="Unassembled WGS sequence"/>
</dbReference>
<organism evidence="6 7">
    <name type="scientific">Marinobacterium lutimaris</name>
    <dbReference type="NCBI Taxonomy" id="568106"/>
    <lineage>
        <taxon>Bacteria</taxon>
        <taxon>Pseudomonadati</taxon>
        <taxon>Pseudomonadota</taxon>
        <taxon>Gammaproteobacteria</taxon>
        <taxon>Oceanospirillales</taxon>
        <taxon>Oceanospirillaceae</taxon>
        <taxon>Marinobacterium</taxon>
    </lineage>
</organism>
<dbReference type="SMART" id="SM00382">
    <property type="entry name" value="AAA"/>
    <property type="match status" value="1"/>
</dbReference>
<dbReference type="Gene3D" id="1.10.8.60">
    <property type="match status" value="1"/>
</dbReference>
<dbReference type="InterPro" id="IPR013656">
    <property type="entry name" value="PAS_4"/>
</dbReference>
<dbReference type="PROSITE" id="PS50045">
    <property type="entry name" value="SIGMA54_INTERACT_4"/>
    <property type="match status" value="1"/>
</dbReference>
<dbReference type="GO" id="GO:0006355">
    <property type="term" value="P:regulation of DNA-templated transcription"/>
    <property type="evidence" value="ECO:0007669"/>
    <property type="project" value="InterPro"/>
</dbReference>
<dbReference type="Pfam" id="PF02954">
    <property type="entry name" value="HTH_8"/>
    <property type="match status" value="1"/>
</dbReference>
<dbReference type="InterPro" id="IPR002078">
    <property type="entry name" value="Sigma_54_int"/>
</dbReference>
<keyword evidence="4" id="KW-0804">Transcription</keyword>